<dbReference type="Gene3D" id="3.30.300.30">
    <property type="match status" value="2"/>
</dbReference>
<dbReference type="HOGENOM" id="CLU_000745_0_0_6"/>
<evidence type="ECO:0000256" key="1">
    <source>
        <dbReference type="ARBA" id="ARBA00001957"/>
    </source>
</evidence>
<keyword evidence="2" id="KW-0596">Phosphopantetheine</keyword>
<dbReference type="Pfam" id="PF02801">
    <property type="entry name" value="Ketoacyl-synt_C"/>
    <property type="match status" value="1"/>
</dbReference>
<dbReference type="Gene3D" id="1.10.1200.10">
    <property type="entry name" value="ACP-like"/>
    <property type="match status" value="1"/>
</dbReference>
<dbReference type="Pfam" id="PF00109">
    <property type="entry name" value="ketoacyl-synt"/>
    <property type="match status" value="1"/>
</dbReference>
<dbReference type="InterPro" id="IPR025110">
    <property type="entry name" value="AMP-bd_C"/>
</dbReference>
<dbReference type="InterPro" id="IPR016039">
    <property type="entry name" value="Thiolase-like"/>
</dbReference>
<dbReference type="PANTHER" id="PTHR45527:SF1">
    <property type="entry name" value="FATTY ACID SYNTHASE"/>
    <property type="match status" value="1"/>
</dbReference>
<dbReference type="GO" id="GO:0005737">
    <property type="term" value="C:cytoplasm"/>
    <property type="evidence" value="ECO:0007669"/>
    <property type="project" value="TreeGrafter"/>
</dbReference>
<dbReference type="InterPro" id="IPR020845">
    <property type="entry name" value="AMP-binding_CS"/>
</dbReference>
<dbReference type="GO" id="GO:0043041">
    <property type="term" value="P:amino acid activation for nonribosomal peptide biosynthetic process"/>
    <property type="evidence" value="ECO:0007669"/>
    <property type="project" value="TreeGrafter"/>
</dbReference>
<dbReference type="GO" id="GO:0044550">
    <property type="term" value="P:secondary metabolite biosynthetic process"/>
    <property type="evidence" value="ECO:0007669"/>
    <property type="project" value="TreeGrafter"/>
</dbReference>
<dbReference type="InterPro" id="IPR001242">
    <property type="entry name" value="Condensation_dom"/>
</dbReference>
<protein>
    <recommendedName>
        <fullName evidence="5">Ketosynthase family 3 (KS3) domain-containing protein</fullName>
    </recommendedName>
</protein>
<evidence type="ECO:0000313" key="6">
    <source>
        <dbReference type="EMBL" id="CDH01345.1"/>
    </source>
</evidence>
<dbReference type="Pfam" id="PF00550">
    <property type="entry name" value="PP-binding"/>
    <property type="match status" value="2"/>
</dbReference>
<dbReference type="InterPro" id="IPR010071">
    <property type="entry name" value="AA_adenyl_dom"/>
</dbReference>
<dbReference type="SUPFAM" id="SSF47336">
    <property type="entry name" value="ACP-like"/>
    <property type="match status" value="2"/>
</dbReference>
<gene>
    <name evidence="6" type="ORF">XBFM1_2060012</name>
</gene>
<dbReference type="Gene3D" id="1.10.1240.100">
    <property type="match status" value="1"/>
</dbReference>
<sequence length="2611" mass="289531">MSSELHNNIILENGLNAINKGLSLPALFEKVTQIFSREVAIYYGNKAQHKATYNDIALLIQKVIVKIEQAELPPGSHIGVSCSKSPLLLASMFAIWHCGYVYTPLEPTWPADYLHRLAEYADVRLVIHNTEDGKVPVWAANSAMLSAHDIEVVSQFQYKPLNEGNISAPAILMFTSGSTGEPKGALHAQHQVLNRLAWMWSELEQHASIIAASRSYISVMPSMWELLGALLLGQPTIMLPLALLSDPHSLKDFLVQRHVNWITLTPSLLRLLLVACDRPLRRSECALELITLGGEIYDASLIEQCQQLLPDCRIIEDYGATEVNTIAAGIRQAGDALAFRTIKNLRVALCDDMLQEVADGEVGEICVSGIGVALSYYRQEQRTARAFPTISIERQPVRVYRTGDLGMKLPNGEFLLKGRKDDRVKVNGQSLDLSAVENELKRLPEVKDAVVLYDKTPTGYDRLHAWVVTANSLADPQHQLRALLQQRVPAFMLPHHIQSIETLPRLSNGKVDRRALAETLNRQTEPQKLDSTTVEQRVLDCIEHVLGYPLAQQQQRATWTAMGFDSISIVALATAMKPLFGPEFSAIDLYNAPDIDTLLASHTVKPTQSEQLPPTVDGDIAIIGMAGQFPGADSITQFWHKILAAADEIGEIPAERWLLDESFYSPDGVASRSKWGAFLDDAWQFDADRYGFTDDEALGLDPQHRRCFALLRMLMEDAGYSRAALKNHAVGIFLGLRDSFYHQVLRDAGIHQGPNAFLGTDNAMLAGRLAHYLGTHGAAMVVDTACSSSLVALHLACQSLRSGEASMAICGGISLTLHPEFYLQTSQLNVFSPRGECRPFDAQADGFVHGEGGALLLLKPLCAARQQGDQIWGVIKGSAVNHDGHSTSVTAPNGKAQADLLASLYQQTGISPATVGYVETHGTGTHLGDPIEARALMQVFASTERTQPCVLGTLKANIGHLTAAAGIAGVVKATLSAKFGIKPPCSHFNELNPLIDSGFLQTFQLPDTPIPWSEVTRRAAVSAFGMSGTNAHCLIEFVPVPDDIVRDSEELIGRQIVISTTSASRLSEYLDALQQALHDDGGRLSDVAWTLAHREIERIGWYFSADSLAHLRQIISELKQRQHPGNGICTPAGKTAAFTQSDLLAQFVTGKQYRKVPLPVSQESGSLYRPPLGVNKGVPVIEARSASVASYSAQQFISHMTGLKATSLEQSITFAQAGVDSLKMLALQQGLQQHFGLSVDLYTLMNEMSVADLLTQLSHFHITPAVTASCLLQAVPDNRYQPFPLTDLQASHALSRMTQKGLDGIGSIVWLEFAVANLNIDKLQHTWQQLVVRHPMLSVRILKSGKQQIERQVLPVTIPVAALHLTGQDVESYLDRVNQKMATRRFGIDDFPCYELQVTQVNAETNLVHFCMDAAVIDGHSAQLLLAQWYALYHDMPLQPLPEIDFRDVVLHQADKTTDEYALALRYWQQKLSVSWRPAALPSGQGEASAARVFRLTHSLTAKRYQEASQKLHTSSQNLLFFLFLDWLSQYQQGETFGVIMTLKNRPPLHTDIEQVVGPFTSSSLFLAEASSGDFASYISRLHDQLEQDLRHYHVSAVEALRSLPVTQGVLPIVYSGITRYGAQASWYNNVVHENMATSGVRLHCHVLDLGDSLQLAWDIDTRTLNREEALRYLYSWVDFMESHPLSATAERAVQPPLAARVESFPLTPMMSNYLYQHMVHPSEPSSWVLRVYPVSRLSVEQWQRALRQMHQEHPILSTLMTAKGMVTPNAVSVVPPVMLVVITEQEATSLTAACQQLERRWSQKPDEPHAVWPGYQVFLLEWRGESYLVIRFQCLWFDGYATLSFCDRLLQLTLPDDKSEVSAERDTAVFRYAQRRQAFSRTRNADSAREYWQEKLSAFSSSERIKFGSEKQTQIITFPRIVLEQYAAGKALDACLIAMLNRALQGEPALRPMPLLVVDYVHRQLNTQWHSALGDFSSFCVLTPEQRIQKAEEIATELMRDRGYGFHHPLGTGVLFPLVFTNALNYNAKTVNNVLPVYVNSNTQGVLLDCIAYFQGDNLCVEWTWPTEIGIEVNFPGALARFKSELMREPAISPETRSALLRFNPPPQTYDREATMVSLFDAAVARYGDAVALVEDESACSYRQLHNMSCRYARSLQQLSGIGAGMIVAIKMGRTKELVAILYAILRLGAVFVPLNDNDALERQKKMLARAQADCVIADAGLLADFQNQRCQLISVESLRETAQWQSGNPIDRAQADHLAYVIFTSGSTGEPKGVMVKHRPVTNLITWLQKEYGFSSQDRGLWVNAIGFDLSIFDIFGLLATGASLRLVSNEQRLDVLAIRNLLCNEPITFWNSAPAYLQMVFPFISKPSVSPLVSLRLIFLSGDWIPLSLAQGILDVLPAAALIALGGATEATVWSNSYPVTHVDPQWSSIPYGRPMPNSRYYILREDGAPCDVGEQGRLFISGECLSEGYLNAPEITAKSFVADRLTPEQTMYDTGDLARYFPNGDIEFLGRADTQVKLRGYRVELGEIAAVMKRHGYIDPVIILEQRASGQQRLLAFCLGNEGEDEAGLRNSLPAYMLPDLIQVLSTFPVTENGKVDRKQLLQSIQQ</sequence>
<dbReference type="InterPro" id="IPR009081">
    <property type="entry name" value="PP-bd_ACP"/>
</dbReference>
<dbReference type="InterPro" id="IPR020841">
    <property type="entry name" value="PKS_Beta-ketoAc_synthase_dom"/>
</dbReference>
<dbReference type="InterPro" id="IPR042099">
    <property type="entry name" value="ANL_N_sf"/>
</dbReference>
<dbReference type="NCBIfam" id="TIGR01733">
    <property type="entry name" value="AA-adenyl-dom"/>
    <property type="match status" value="1"/>
</dbReference>
<keyword evidence="4" id="KW-0808">Transferase</keyword>
<dbReference type="CDD" id="cd00833">
    <property type="entry name" value="PKS"/>
    <property type="match status" value="1"/>
</dbReference>
<dbReference type="GO" id="GO:0016746">
    <property type="term" value="F:acyltransferase activity"/>
    <property type="evidence" value="ECO:0007669"/>
    <property type="project" value="InterPro"/>
</dbReference>
<proteinExistence type="predicted"/>
<dbReference type="Gene3D" id="3.40.47.10">
    <property type="match status" value="1"/>
</dbReference>
<dbReference type="InterPro" id="IPR014030">
    <property type="entry name" value="Ketoacyl_synth_N"/>
</dbReference>
<dbReference type="SMART" id="SM00825">
    <property type="entry name" value="PKS_KS"/>
    <property type="match status" value="1"/>
</dbReference>
<dbReference type="InterPro" id="IPR014031">
    <property type="entry name" value="Ketoacyl_synth_C"/>
</dbReference>
<dbReference type="SUPFAM" id="SSF53901">
    <property type="entry name" value="Thiolase-like"/>
    <property type="match status" value="1"/>
</dbReference>
<dbReference type="InterPro" id="IPR023213">
    <property type="entry name" value="CAT-like_dom_sf"/>
</dbReference>
<evidence type="ECO:0000256" key="4">
    <source>
        <dbReference type="ARBA" id="ARBA00022679"/>
    </source>
</evidence>
<reference evidence="6" key="1">
    <citation type="submission" date="2013-07" db="EMBL/GenBank/DDBJ databases">
        <title>Sub-species coevolution in mutualistic symbiosis.</title>
        <authorList>
            <person name="Murfin K."/>
            <person name="Klassen J."/>
            <person name="Lee M."/>
            <person name="Forst S."/>
            <person name="Stock P."/>
            <person name="Goodrich-Blair H."/>
        </authorList>
    </citation>
    <scope>NUCLEOTIDE SEQUENCE [LARGE SCALE GENOMIC DNA]</scope>
    <source>
        <strain evidence="6">Feltiae Moldova</strain>
    </source>
</reference>
<feature type="domain" description="Ketosynthase family 3 (KS3)" evidence="5">
    <location>
        <begin position="617"/>
        <end position="1037"/>
    </location>
</feature>
<dbReference type="Proteomes" id="UP000028487">
    <property type="component" value="Unassembled WGS sequence"/>
</dbReference>
<dbReference type="PROSITE" id="PS00455">
    <property type="entry name" value="AMP_BINDING"/>
    <property type="match status" value="2"/>
</dbReference>
<dbReference type="PROSITE" id="PS52004">
    <property type="entry name" value="KS3_2"/>
    <property type="match status" value="1"/>
</dbReference>
<dbReference type="InterPro" id="IPR045851">
    <property type="entry name" value="AMP-bd_C_sf"/>
</dbReference>
<comment type="cofactor">
    <cofactor evidence="1">
        <name>pantetheine 4'-phosphate</name>
        <dbReference type="ChEBI" id="CHEBI:47942"/>
    </cofactor>
</comment>
<dbReference type="PROSITE" id="PS00012">
    <property type="entry name" value="PHOSPHOPANTETHEINE"/>
    <property type="match status" value="1"/>
</dbReference>
<dbReference type="SUPFAM" id="SSF56801">
    <property type="entry name" value="Acetyl-CoA synthetase-like"/>
    <property type="match status" value="2"/>
</dbReference>
<dbReference type="GO" id="GO:0031177">
    <property type="term" value="F:phosphopantetheine binding"/>
    <property type="evidence" value="ECO:0007669"/>
    <property type="project" value="TreeGrafter"/>
</dbReference>
<dbReference type="Gene3D" id="3.40.50.12780">
    <property type="entry name" value="N-terminal domain of ligase-like"/>
    <property type="match status" value="2"/>
</dbReference>
<keyword evidence="3" id="KW-0597">Phosphoprotein</keyword>
<dbReference type="SUPFAM" id="SSF52777">
    <property type="entry name" value="CoA-dependent acyltransferases"/>
    <property type="match status" value="3"/>
</dbReference>
<dbReference type="InterPro" id="IPR036736">
    <property type="entry name" value="ACP-like_sf"/>
</dbReference>
<dbReference type="Gene3D" id="3.30.559.10">
    <property type="entry name" value="Chloramphenicol acetyltransferase-like domain"/>
    <property type="match status" value="2"/>
</dbReference>
<comment type="caution">
    <text evidence="6">The sequence shown here is derived from an EMBL/GenBank/DDBJ whole genome shotgun (WGS) entry which is preliminary data.</text>
</comment>
<dbReference type="Pfam" id="PF00501">
    <property type="entry name" value="AMP-binding"/>
    <property type="match status" value="2"/>
</dbReference>
<organism evidence="6">
    <name type="scientific">Xenorhabdus bovienii str. feltiae Moldova</name>
    <dbReference type="NCBI Taxonomy" id="1398200"/>
    <lineage>
        <taxon>Bacteria</taxon>
        <taxon>Pseudomonadati</taxon>
        <taxon>Pseudomonadota</taxon>
        <taxon>Gammaproteobacteria</taxon>
        <taxon>Enterobacterales</taxon>
        <taxon>Morganellaceae</taxon>
        <taxon>Xenorhabdus</taxon>
    </lineage>
</organism>
<evidence type="ECO:0000256" key="3">
    <source>
        <dbReference type="ARBA" id="ARBA00022553"/>
    </source>
</evidence>
<dbReference type="EMBL" id="CBSV010000120">
    <property type="protein sequence ID" value="CDH01345.1"/>
    <property type="molecule type" value="Genomic_DNA"/>
</dbReference>
<dbReference type="PANTHER" id="PTHR45527">
    <property type="entry name" value="NONRIBOSOMAL PEPTIDE SYNTHETASE"/>
    <property type="match status" value="1"/>
</dbReference>
<name>A0A077NR61_XENBV</name>
<dbReference type="RefSeq" id="WP_051863070.1">
    <property type="nucleotide sequence ID" value="NZ_CAWLWD010000175.1"/>
</dbReference>
<evidence type="ECO:0000256" key="2">
    <source>
        <dbReference type="ARBA" id="ARBA00022450"/>
    </source>
</evidence>
<dbReference type="Gene3D" id="3.30.559.30">
    <property type="entry name" value="Nonribosomal peptide synthetase, condensation domain"/>
    <property type="match status" value="1"/>
</dbReference>
<dbReference type="InterPro" id="IPR006162">
    <property type="entry name" value="Ppantetheine_attach_site"/>
</dbReference>
<accession>A0A077NR61</accession>
<dbReference type="Pfam" id="PF00668">
    <property type="entry name" value="Condensation"/>
    <property type="match status" value="1"/>
</dbReference>
<dbReference type="InterPro" id="IPR000873">
    <property type="entry name" value="AMP-dep_synth/lig_dom"/>
</dbReference>
<evidence type="ECO:0000259" key="5">
    <source>
        <dbReference type="PROSITE" id="PS52004"/>
    </source>
</evidence>
<dbReference type="Pfam" id="PF13193">
    <property type="entry name" value="AMP-binding_C"/>
    <property type="match status" value="1"/>
</dbReference>
<dbReference type="CDD" id="cd05930">
    <property type="entry name" value="A_NRPS"/>
    <property type="match status" value="1"/>
</dbReference>